<feature type="compositionally biased region" description="Low complexity" evidence="1">
    <location>
        <begin position="1"/>
        <end position="21"/>
    </location>
</feature>
<keyword evidence="3" id="KW-0282">Flagellum</keyword>
<dbReference type="CDD" id="cd17470">
    <property type="entry name" value="T3SS_Flik_C"/>
    <property type="match status" value="1"/>
</dbReference>
<dbReference type="Pfam" id="PF02120">
    <property type="entry name" value="Flg_hook"/>
    <property type="match status" value="1"/>
</dbReference>
<protein>
    <submittedName>
        <fullName evidence="3">Flagellar hook-length control protein FliK</fullName>
    </submittedName>
</protein>
<keyword evidence="3" id="KW-0966">Cell projection</keyword>
<feature type="region of interest" description="Disordered" evidence="1">
    <location>
        <begin position="401"/>
        <end position="432"/>
    </location>
</feature>
<dbReference type="InterPro" id="IPR038610">
    <property type="entry name" value="FliK-like_C_sf"/>
</dbReference>
<reference evidence="4" key="1">
    <citation type="journal article" date="2019" name="Int. J. Syst. Evol. Microbiol.">
        <title>The Global Catalogue of Microorganisms (GCM) 10K type strain sequencing project: providing services to taxonomists for standard genome sequencing and annotation.</title>
        <authorList>
            <consortium name="The Broad Institute Genomics Platform"/>
            <consortium name="The Broad Institute Genome Sequencing Center for Infectious Disease"/>
            <person name="Wu L."/>
            <person name="Ma J."/>
        </authorList>
    </citation>
    <scope>NUCLEOTIDE SEQUENCE [LARGE SCALE GENOMIC DNA]</scope>
    <source>
        <strain evidence="4">KACC 11588</strain>
    </source>
</reference>
<feature type="compositionally biased region" description="Low complexity" evidence="1">
    <location>
        <begin position="194"/>
        <end position="205"/>
    </location>
</feature>
<keyword evidence="3" id="KW-0969">Cilium</keyword>
<accession>A0ABW0S9V0</accession>
<dbReference type="Proteomes" id="UP001596056">
    <property type="component" value="Unassembled WGS sequence"/>
</dbReference>
<evidence type="ECO:0000259" key="2">
    <source>
        <dbReference type="Pfam" id="PF02120"/>
    </source>
</evidence>
<dbReference type="RefSeq" id="WP_209838334.1">
    <property type="nucleotide sequence ID" value="NZ_JAGGJP010000003.1"/>
</dbReference>
<proteinExistence type="predicted"/>
<name>A0ABW0S9V0_9RHOB</name>
<comment type="caution">
    <text evidence="3">The sequence shown here is derived from an EMBL/GenBank/DDBJ whole genome shotgun (WGS) entry which is preliminary data.</text>
</comment>
<gene>
    <name evidence="3" type="ORF">ACFPOC_04475</name>
</gene>
<feature type="compositionally biased region" description="Low complexity" evidence="1">
    <location>
        <begin position="144"/>
        <end position="184"/>
    </location>
</feature>
<feature type="compositionally biased region" description="Gly residues" evidence="1">
    <location>
        <begin position="401"/>
        <end position="410"/>
    </location>
</feature>
<dbReference type="Gene3D" id="3.30.750.140">
    <property type="match status" value="1"/>
</dbReference>
<sequence length="460" mass="44812">MAGAIAAGWPPVGPVGPAAPRARADGEGRSPPGDDGFAGLVDGGGPRPEEAARAGEADGAESPPEATEDGERDRTEDAAAVATAVVPVIPAPPPRTEAGVPAPEGGLGVGEGPWPAVPFPLPPKGEVAGPPGEAGLGGAEAGEAEAPVAEAAEQAGPGTGVASRAGQAAGAGADAARARLAWTAVSDPGEEAAAKPASAGEASPGDLGDPASPSPAPARSPEAAPSVPTRARAGESAGLPERGSEARSAARRQEGTDEPAPVRAGPPVAAEPVEAAREARARGGGSASPGRTRAEDRGTAEGGAAPTGSFAALATTAPGPEGAATARSVARQIAAQPALRTGGAAEVSLAPKELGELRLSVEVVGDGLRVHIEAARPDTADLMRRHVEALRQELRQEGLGGVSVSIGGGDSQRESTSQGRSQGADRPGYAAVGSAGTALAESLPVAARPRAAPGHIDLRF</sequence>
<organism evidence="3 4">
    <name type="scientific">Rubellimicrobium aerolatum</name>
    <dbReference type="NCBI Taxonomy" id="490979"/>
    <lineage>
        <taxon>Bacteria</taxon>
        <taxon>Pseudomonadati</taxon>
        <taxon>Pseudomonadota</taxon>
        <taxon>Alphaproteobacteria</taxon>
        <taxon>Rhodobacterales</taxon>
        <taxon>Roseobacteraceae</taxon>
        <taxon>Rubellimicrobium</taxon>
    </lineage>
</organism>
<dbReference type="InterPro" id="IPR021136">
    <property type="entry name" value="Flagellar_hook_control-like_C"/>
</dbReference>
<feature type="region of interest" description="Disordered" evidence="1">
    <location>
        <begin position="1"/>
        <end position="328"/>
    </location>
</feature>
<feature type="domain" description="Flagellar hook-length control protein-like C-terminal" evidence="2">
    <location>
        <begin position="342"/>
        <end position="412"/>
    </location>
</feature>
<dbReference type="EMBL" id="JBHSNA010000003">
    <property type="protein sequence ID" value="MFC5565672.1"/>
    <property type="molecule type" value="Genomic_DNA"/>
</dbReference>
<keyword evidence="4" id="KW-1185">Reference proteome</keyword>
<feature type="compositionally biased region" description="Low complexity" evidence="1">
    <location>
        <begin position="258"/>
        <end position="273"/>
    </location>
</feature>
<feature type="compositionally biased region" description="Low complexity" evidence="1">
    <location>
        <begin position="311"/>
        <end position="326"/>
    </location>
</feature>
<feature type="compositionally biased region" description="Low complexity" evidence="1">
    <location>
        <begin position="78"/>
        <end position="88"/>
    </location>
</feature>
<evidence type="ECO:0000313" key="3">
    <source>
        <dbReference type="EMBL" id="MFC5565672.1"/>
    </source>
</evidence>
<evidence type="ECO:0000313" key="4">
    <source>
        <dbReference type="Proteomes" id="UP001596056"/>
    </source>
</evidence>
<evidence type="ECO:0000256" key="1">
    <source>
        <dbReference type="SAM" id="MobiDB-lite"/>
    </source>
</evidence>
<feature type="compositionally biased region" description="Basic and acidic residues" evidence="1">
    <location>
        <begin position="47"/>
        <end position="56"/>
    </location>
</feature>
<feature type="compositionally biased region" description="Low complexity" evidence="1">
    <location>
        <begin position="219"/>
        <end position="228"/>
    </location>
</feature>